<name>A0A426XDV8_ENSVE</name>
<evidence type="ECO:0000313" key="1">
    <source>
        <dbReference type="EMBL" id="RRT37652.1"/>
    </source>
</evidence>
<comment type="caution">
    <text evidence="1">The sequence shown here is derived from an EMBL/GenBank/DDBJ whole genome shotgun (WGS) entry which is preliminary data.</text>
</comment>
<accession>A0A426XDV8</accession>
<dbReference type="Proteomes" id="UP000287651">
    <property type="component" value="Unassembled WGS sequence"/>
</dbReference>
<dbReference type="EMBL" id="AMZH03022047">
    <property type="protein sequence ID" value="RRT37652.1"/>
    <property type="molecule type" value="Genomic_DNA"/>
</dbReference>
<evidence type="ECO:0000313" key="2">
    <source>
        <dbReference type="Proteomes" id="UP000287651"/>
    </source>
</evidence>
<proteinExistence type="predicted"/>
<organism evidence="1 2">
    <name type="scientific">Ensete ventricosum</name>
    <name type="common">Abyssinian banana</name>
    <name type="synonym">Musa ensete</name>
    <dbReference type="NCBI Taxonomy" id="4639"/>
    <lineage>
        <taxon>Eukaryota</taxon>
        <taxon>Viridiplantae</taxon>
        <taxon>Streptophyta</taxon>
        <taxon>Embryophyta</taxon>
        <taxon>Tracheophyta</taxon>
        <taxon>Spermatophyta</taxon>
        <taxon>Magnoliopsida</taxon>
        <taxon>Liliopsida</taxon>
        <taxon>Zingiberales</taxon>
        <taxon>Musaceae</taxon>
        <taxon>Ensete</taxon>
    </lineage>
</organism>
<reference evidence="1 2" key="1">
    <citation type="journal article" date="2014" name="Agronomy (Basel)">
        <title>A Draft Genome Sequence for Ensete ventricosum, the Drought-Tolerant Tree Against Hunger.</title>
        <authorList>
            <person name="Harrison J."/>
            <person name="Moore K.A."/>
            <person name="Paszkiewicz K."/>
            <person name="Jones T."/>
            <person name="Grant M."/>
            <person name="Ambacheew D."/>
            <person name="Muzemil S."/>
            <person name="Studholme D.J."/>
        </authorList>
    </citation>
    <scope>NUCLEOTIDE SEQUENCE [LARGE SCALE GENOMIC DNA]</scope>
</reference>
<dbReference type="AlphaFoldDB" id="A0A426XDV8"/>
<sequence>MVLPLCGLAMGAAPMALPRASVTPCGLLAGGRCPCCLAAGERRPLRASHGKLPLRPGRGWPPLLVALATCGRPYRGLRSSWSSLQVLGRGRSPPFRAAFTIRMKRMKEVKHLPLKRYPHDGSLH</sequence>
<gene>
    <name evidence="1" type="ORF">B296_00058943</name>
</gene>
<protein>
    <submittedName>
        <fullName evidence="1">Uncharacterized protein</fullName>
    </submittedName>
</protein>